<feature type="transmembrane region" description="Helical" evidence="1">
    <location>
        <begin position="20"/>
        <end position="36"/>
    </location>
</feature>
<dbReference type="Proteomes" id="UP000624404">
    <property type="component" value="Unassembled WGS sequence"/>
</dbReference>
<dbReference type="AlphaFoldDB" id="A0A8H2W2R3"/>
<proteinExistence type="predicted"/>
<accession>A0A8H2W2R3</accession>
<name>A0A8H2W2R3_9HELO</name>
<keyword evidence="1" id="KW-1133">Transmembrane helix</keyword>
<keyword evidence="3" id="KW-1185">Reference proteome</keyword>
<protein>
    <submittedName>
        <fullName evidence="2">957c4129-541e-42b7-b66b-bba250bc3ac9</fullName>
    </submittedName>
</protein>
<reference evidence="2" key="1">
    <citation type="submission" date="2020-10" db="EMBL/GenBank/DDBJ databases">
        <authorList>
            <person name="Kusch S."/>
        </authorList>
    </citation>
    <scope>NUCLEOTIDE SEQUENCE</scope>
    <source>
        <strain evidence="2">SwB9</strain>
    </source>
</reference>
<evidence type="ECO:0000313" key="3">
    <source>
        <dbReference type="Proteomes" id="UP000624404"/>
    </source>
</evidence>
<comment type="caution">
    <text evidence="2">The sequence shown here is derived from an EMBL/GenBank/DDBJ whole genome shotgun (WGS) entry which is preliminary data.</text>
</comment>
<evidence type="ECO:0000256" key="1">
    <source>
        <dbReference type="SAM" id="Phobius"/>
    </source>
</evidence>
<keyword evidence="1" id="KW-0812">Transmembrane</keyword>
<gene>
    <name evidence="2" type="ORF">SCLTRI_LOCUS8180</name>
</gene>
<keyword evidence="1" id="KW-0472">Membrane</keyword>
<sequence length="110" mass="12501">MSSSSTPIANPTWVDKNTNTTLFMFSALFILIWPGIQGTRSSNRATLFPARDRSTPERLYQYPHDSSVTNSDTKSNQSNLLYTTLRVHVRQVHTIISLSTPCTALFRLYF</sequence>
<organism evidence="2 3">
    <name type="scientific">Sclerotinia trifoliorum</name>
    <dbReference type="NCBI Taxonomy" id="28548"/>
    <lineage>
        <taxon>Eukaryota</taxon>
        <taxon>Fungi</taxon>
        <taxon>Dikarya</taxon>
        <taxon>Ascomycota</taxon>
        <taxon>Pezizomycotina</taxon>
        <taxon>Leotiomycetes</taxon>
        <taxon>Helotiales</taxon>
        <taxon>Sclerotiniaceae</taxon>
        <taxon>Sclerotinia</taxon>
    </lineage>
</organism>
<dbReference type="EMBL" id="CAJHIA010000030">
    <property type="protein sequence ID" value="CAD6448388.1"/>
    <property type="molecule type" value="Genomic_DNA"/>
</dbReference>
<evidence type="ECO:0000313" key="2">
    <source>
        <dbReference type="EMBL" id="CAD6448388.1"/>
    </source>
</evidence>